<comment type="similarity">
    <text evidence="1">Belongs to the Gfa family.</text>
</comment>
<comment type="caution">
    <text evidence="6">The sequence shown here is derived from an EMBL/GenBank/DDBJ whole genome shotgun (WGS) entry which is preliminary data.</text>
</comment>
<keyword evidence="2" id="KW-0479">Metal-binding</keyword>
<evidence type="ECO:0000256" key="4">
    <source>
        <dbReference type="ARBA" id="ARBA00023239"/>
    </source>
</evidence>
<evidence type="ECO:0000256" key="3">
    <source>
        <dbReference type="ARBA" id="ARBA00022833"/>
    </source>
</evidence>
<dbReference type="Proteomes" id="UP000617145">
    <property type="component" value="Unassembled WGS sequence"/>
</dbReference>
<accession>A0A8J3EGF5</accession>
<dbReference type="SUPFAM" id="SSF51316">
    <property type="entry name" value="Mss4-like"/>
    <property type="match status" value="1"/>
</dbReference>
<dbReference type="GO" id="GO:0046872">
    <property type="term" value="F:metal ion binding"/>
    <property type="evidence" value="ECO:0007669"/>
    <property type="project" value="UniProtKB-KW"/>
</dbReference>
<dbReference type="AlphaFoldDB" id="A0A8J3EGF5"/>
<dbReference type="Gene3D" id="3.90.1590.10">
    <property type="entry name" value="glutathione-dependent formaldehyde- activating enzyme (gfa)"/>
    <property type="match status" value="1"/>
</dbReference>
<evidence type="ECO:0000256" key="2">
    <source>
        <dbReference type="ARBA" id="ARBA00022723"/>
    </source>
</evidence>
<keyword evidence="4" id="KW-0456">Lyase</keyword>
<name>A0A8J3EGF5_9RHOB</name>
<sequence length="150" mass="16322">MTQLPATGRCRCGAVTLTVTALPVMTAACHCTGCRKMSASAFSLSMMLPAEGLEVSGVAPVRGGAGEEPCTHMCCSVCHGWLFTRITGMDGLVNVRPTLFDAPDWAMPFIETMCEEKLPWANTPAAHRFDRFPEPEDFGSLMEAYRDRQT</sequence>
<dbReference type="PROSITE" id="PS51891">
    <property type="entry name" value="CENP_V_GFA"/>
    <property type="match status" value="1"/>
</dbReference>
<dbReference type="Pfam" id="PF04828">
    <property type="entry name" value="GFA"/>
    <property type="match status" value="1"/>
</dbReference>
<keyword evidence="7" id="KW-1185">Reference proteome</keyword>
<dbReference type="RefSeq" id="WP_188789396.1">
    <property type="nucleotide sequence ID" value="NZ_BMJV01000002.1"/>
</dbReference>
<evidence type="ECO:0000259" key="5">
    <source>
        <dbReference type="PROSITE" id="PS51891"/>
    </source>
</evidence>
<evidence type="ECO:0000256" key="1">
    <source>
        <dbReference type="ARBA" id="ARBA00005495"/>
    </source>
</evidence>
<organism evidence="6 7">
    <name type="scientific">Salipiger pallidus</name>
    <dbReference type="NCBI Taxonomy" id="1775170"/>
    <lineage>
        <taxon>Bacteria</taxon>
        <taxon>Pseudomonadati</taxon>
        <taxon>Pseudomonadota</taxon>
        <taxon>Alphaproteobacteria</taxon>
        <taxon>Rhodobacterales</taxon>
        <taxon>Roseobacteraceae</taxon>
        <taxon>Salipiger</taxon>
    </lineage>
</organism>
<proteinExistence type="inferred from homology"/>
<dbReference type="PANTHER" id="PTHR33337">
    <property type="entry name" value="GFA DOMAIN-CONTAINING PROTEIN"/>
    <property type="match status" value="1"/>
</dbReference>
<dbReference type="GO" id="GO:0016846">
    <property type="term" value="F:carbon-sulfur lyase activity"/>
    <property type="evidence" value="ECO:0007669"/>
    <property type="project" value="InterPro"/>
</dbReference>
<reference evidence="6" key="1">
    <citation type="journal article" date="2014" name="Int. J. Syst. Evol. Microbiol.">
        <title>Complete genome sequence of Corynebacterium casei LMG S-19264T (=DSM 44701T), isolated from a smear-ripened cheese.</title>
        <authorList>
            <consortium name="US DOE Joint Genome Institute (JGI-PGF)"/>
            <person name="Walter F."/>
            <person name="Albersmeier A."/>
            <person name="Kalinowski J."/>
            <person name="Ruckert C."/>
        </authorList>
    </citation>
    <scope>NUCLEOTIDE SEQUENCE</scope>
    <source>
        <strain evidence="6">CGMCC 1.15762</strain>
    </source>
</reference>
<dbReference type="InterPro" id="IPR011057">
    <property type="entry name" value="Mss4-like_sf"/>
</dbReference>
<dbReference type="EMBL" id="BMJV01000002">
    <property type="protein sequence ID" value="GGG67291.1"/>
    <property type="molecule type" value="Genomic_DNA"/>
</dbReference>
<dbReference type="PANTHER" id="PTHR33337:SF40">
    <property type="entry name" value="CENP-V_GFA DOMAIN-CONTAINING PROTEIN-RELATED"/>
    <property type="match status" value="1"/>
</dbReference>
<evidence type="ECO:0000313" key="6">
    <source>
        <dbReference type="EMBL" id="GGG67291.1"/>
    </source>
</evidence>
<evidence type="ECO:0000313" key="7">
    <source>
        <dbReference type="Proteomes" id="UP000617145"/>
    </source>
</evidence>
<protein>
    <submittedName>
        <fullName evidence="6">Aldehyde-activating protein</fullName>
    </submittedName>
</protein>
<feature type="domain" description="CENP-V/GFA" evidence="5">
    <location>
        <begin position="6"/>
        <end position="106"/>
    </location>
</feature>
<keyword evidence="3" id="KW-0862">Zinc</keyword>
<gene>
    <name evidence="6" type="ORF">GCM10011415_12780</name>
</gene>
<dbReference type="InterPro" id="IPR006913">
    <property type="entry name" value="CENP-V/GFA"/>
</dbReference>
<reference evidence="6" key="2">
    <citation type="submission" date="2020-09" db="EMBL/GenBank/DDBJ databases">
        <authorList>
            <person name="Sun Q."/>
            <person name="Zhou Y."/>
        </authorList>
    </citation>
    <scope>NUCLEOTIDE SEQUENCE</scope>
    <source>
        <strain evidence="6">CGMCC 1.15762</strain>
    </source>
</reference>